<protein>
    <submittedName>
        <fullName evidence="1">Uncharacterized protein</fullName>
    </submittedName>
</protein>
<dbReference type="EMBL" id="JACCBY010000003">
    <property type="protein sequence ID" value="NYD90601.1"/>
    <property type="molecule type" value="Genomic_DNA"/>
</dbReference>
<reference evidence="1 2" key="1">
    <citation type="submission" date="2020-07" db="EMBL/GenBank/DDBJ databases">
        <authorList>
            <person name="Partida-Martinez L."/>
            <person name="Huntemann M."/>
            <person name="Clum A."/>
            <person name="Wang J."/>
            <person name="Palaniappan K."/>
            <person name="Ritter S."/>
            <person name="Chen I.-M."/>
            <person name="Stamatis D."/>
            <person name="Reddy T."/>
            <person name="O'Malley R."/>
            <person name="Daum C."/>
            <person name="Shapiro N."/>
            <person name="Ivanova N."/>
            <person name="Kyrpides N."/>
            <person name="Woyke T."/>
        </authorList>
    </citation>
    <scope>NUCLEOTIDE SEQUENCE [LARGE SCALE GENOMIC DNA]</scope>
    <source>
        <strain evidence="1 2">AS2.3</strain>
    </source>
</reference>
<dbReference type="AlphaFoldDB" id="A0A7Y9FR03"/>
<sequence>MGVDGRGIKIPLSSLIPPFVIPAFAGMTRGSVTPPHHIVIPAEAGIHSR</sequence>
<keyword evidence="2" id="KW-1185">Reference proteome</keyword>
<gene>
    <name evidence="1" type="ORF">HD841_002398</name>
</gene>
<evidence type="ECO:0000313" key="2">
    <source>
        <dbReference type="Proteomes" id="UP000517753"/>
    </source>
</evidence>
<evidence type="ECO:0000313" key="1">
    <source>
        <dbReference type="EMBL" id="NYD90601.1"/>
    </source>
</evidence>
<organism evidence="1 2">
    <name type="scientific">Sphingomonas melonis</name>
    <dbReference type="NCBI Taxonomy" id="152682"/>
    <lineage>
        <taxon>Bacteria</taxon>
        <taxon>Pseudomonadati</taxon>
        <taxon>Pseudomonadota</taxon>
        <taxon>Alphaproteobacteria</taxon>
        <taxon>Sphingomonadales</taxon>
        <taxon>Sphingomonadaceae</taxon>
        <taxon>Sphingomonas</taxon>
    </lineage>
</organism>
<accession>A0A7Y9FR03</accession>
<reference evidence="1 2" key="2">
    <citation type="submission" date="2020-08" db="EMBL/GenBank/DDBJ databases">
        <title>The Agave Microbiome: Exploring the role of microbial communities in plant adaptations to desert environments.</title>
        <authorList>
            <person name="Partida-Martinez L.P."/>
        </authorList>
    </citation>
    <scope>NUCLEOTIDE SEQUENCE [LARGE SCALE GENOMIC DNA]</scope>
    <source>
        <strain evidence="1 2">AS2.3</strain>
    </source>
</reference>
<proteinExistence type="predicted"/>
<name>A0A7Y9FR03_9SPHN</name>
<dbReference type="Proteomes" id="UP000517753">
    <property type="component" value="Unassembled WGS sequence"/>
</dbReference>
<comment type="caution">
    <text evidence="1">The sequence shown here is derived from an EMBL/GenBank/DDBJ whole genome shotgun (WGS) entry which is preliminary data.</text>
</comment>